<dbReference type="Proteomes" id="UP000051256">
    <property type="component" value="Unassembled WGS sequence"/>
</dbReference>
<organism evidence="1 2">
    <name type="scientific">Lentilactobacillus senioris DSM 24302 = JCM 17472</name>
    <dbReference type="NCBI Taxonomy" id="1423802"/>
    <lineage>
        <taxon>Bacteria</taxon>
        <taxon>Bacillati</taxon>
        <taxon>Bacillota</taxon>
        <taxon>Bacilli</taxon>
        <taxon>Lactobacillales</taxon>
        <taxon>Lactobacillaceae</taxon>
        <taxon>Lentilactobacillus</taxon>
    </lineage>
</organism>
<reference evidence="1 2" key="1">
    <citation type="journal article" date="2015" name="Genome Announc.">
        <title>Expanding the biotechnology potential of lactobacilli through comparative genomics of 213 strains and associated genera.</title>
        <authorList>
            <person name="Sun Z."/>
            <person name="Harris H.M."/>
            <person name="McCann A."/>
            <person name="Guo C."/>
            <person name="Argimon S."/>
            <person name="Zhang W."/>
            <person name="Yang X."/>
            <person name="Jeffery I.B."/>
            <person name="Cooney J.C."/>
            <person name="Kagawa T.F."/>
            <person name="Liu W."/>
            <person name="Song Y."/>
            <person name="Salvetti E."/>
            <person name="Wrobel A."/>
            <person name="Rasinkangas P."/>
            <person name="Parkhill J."/>
            <person name="Rea M.C."/>
            <person name="O'Sullivan O."/>
            <person name="Ritari J."/>
            <person name="Douillard F.P."/>
            <person name="Paul Ross R."/>
            <person name="Yang R."/>
            <person name="Briner A.E."/>
            <person name="Felis G.E."/>
            <person name="de Vos W.M."/>
            <person name="Barrangou R."/>
            <person name="Klaenhammer T.R."/>
            <person name="Caufield P.W."/>
            <person name="Cui Y."/>
            <person name="Zhang H."/>
            <person name="O'Toole P.W."/>
        </authorList>
    </citation>
    <scope>NUCLEOTIDE SEQUENCE [LARGE SCALE GENOMIC DNA]</scope>
    <source>
        <strain evidence="1 2">DSM 24302</strain>
    </source>
</reference>
<name>A0A0R2CRJ8_9LACO</name>
<evidence type="ECO:0000313" key="2">
    <source>
        <dbReference type="Proteomes" id="UP000051256"/>
    </source>
</evidence>
<proteinExistence type="predicted"/>
<dbReference type="STRING" id="1423802.FC56_GL001248"/>
<dbReference type="PATRIC" id="fig|1423802.4.peg.1267"/>
<dbReference type="AlphaFoldDB" id="A0A0R2CRJ8"/>
<gene>
    <name evidence="1" type="ORF">FC56_GL001248</name>
</gene>
<protein>
    <submittedName>
        <fullName evidence="1">Uncharacterized protein</fullName>
    </submittedName>
</protein>
<keyword evidence="2" id="KW-1185">Reference proteome</keyword>
<sequence>MDKETVPGLLIKFVEPQYVDNFINNGELHFSPLGYFIDLENEYGDDVIGDKSEGARIINFDPKQSKTTMIIDDKEYILDPNDVNSINVEFTYDTVREWGVLSLCNLNAREDLEIEEYDKKTEKAVLKIKDNVIDDLIRLSDDNKRIPVVINASGLLSVMDSKFTQKGRNIRLQNVEYYPESIQQNITVDEFKADPGKIVFLKREKYNYQRESRIALFEDIGKNGENISIGSLKKCAFKLDPVTGLNNFRLNAIVKF</sequence>
<dbReference type="EMBL" id="AYZR01000004">
    <property type="protein sequence ID" value="KRM94296.1"/>
    <property type="molecule type" value="Genomic_DNA"/>
</dbReference>
<comment type="caution">
    <text evidence="1">The sequence shown here is derived from an EMBL/GenBank/DDBJ whole genome shotgun (WGS) entry which is preliminary data.</text>
</comment>
<dbReference type="RefSeq" id="WP_054670210.1">
    <property type="nucleotide sequence ID" value="NZ_AYZR01000004.1"/>
</dbReference>
<evidence type="ECO:0000313" key="1">
    <source>
        <dbReference type="EMBL" id="KRM94296.1"/>
    </source>
</evidence>
<accession>A0A0R2CRJ8</accession>